<reference evidence="1 2" key="1">
    <citation type="submission" date="2017-11" db="EMBL/GenBank/DDBJ databases">
        <title>Streptomyces carmine sp. nov., a novel actinomycete isolated from Sophora alopecuroides in Xinjiang, China.</title>
        <authorList>
            <person name="Wang Y."/>
            <person name="Luo X."/>
            <person name="Wan C."/>
            <person name="Zhang L."/>
        </authorList>
    </citation>
    <scope>NUCLEOTIDE SEQUENCE [LARGE SCALE GENOMIC DNA]</scope>
    <source>
        <strain evidence="1 2">TRM SA0054</strain>
    </source>
</reference>
<name>A0A2M8LTV2_9ACTN</name>
<dbReference type="AlphaFoldDB" id="A0A2M8LTV2"/>
<gene>
    <name evidence="1" type="ORF">CUT44_24215</name>
</gene>
<keyword evidence="2" id="KW-1185">Reference proteome</keyword>
<organism evidence="1 2">
    <name type="scientific">Streptomyces carminius</name>
    <dbReference type="NCBI Taxonomy" id="2665496"/>
    <lineage>
        <taxon>Bacteria</taxon>
        <taxon>Bacillati</taxon>
        <taxon>Actinomycetota</taxon>
        <taxon>Actinomycetes</taxon>
        <taxon>Kitasatosporales</taxon>
        <taxon>Streptomycetaceae</taxon>
        <taxon>Streptomyces</taxon>
    </lineage>
</organism>
<dbReference type="RefSeq" id="WP_100204029.1">
    <property type="nucleotide sequence ID" value="NZ_PGGW01000066.1"/>
</dbReference>
<sequence>MALTLRTGVLLTDTEYGSALLDQRSGEYWTLNPTAAAVLRTLLDGRSARQAVAALTDQYDVRPEEAEQDVARILGELREARLVADHGPAPGR</sequence>
<dbReference type="Proteomes" id="UP000230407">
    <property type="component" value="Unassembled WGS sequence"/>
</dbReference>
<dbReference type="EMBL" id="PGGW01000066">
    <property type="protein sequence ID" value="PJE95385.1"/>
    <property type="molecule type" value="Genomic_DNA"/>
</dbReference>
<dbReference type="NCBIfam" id="NF033530">
    <property type="entry name" value="lasso_PqqD_Strm"/>
    <property type="match status" value="1"/>
</dbReference>
<dbReference type="Pfam" id="PF05402">
    <property type="entry name" value="PqqD"/>
    <property type="match status" value="1"/>
</dbReference>
<evidence type="ECO:0000313" key="2">
    <source>
        <dbReference type="Proteomes" id="UP000230407"/>
    </source>
</evidence>
<protein>
    <submittedName>
        <fullName evidence="1">PqqD family protein</fullName>
    </submittedName>
</protein>
<dbReference type="Gene3D" id="1.10.10.1150">
    <property type="entry name" value="Coenzyme PQQ synthesis protein D (PqqD)"/>
    <property type="match status" value="1"/>
</dbReference>
<proteinExistence type="predicted"/>
<dbReference type="InterPro" id="IPR027599">
    <property type="entry name" value="PqqD-rel_X"/>
</dbReference>
<evidence type="ECO:0000313" key="1">
    <source>
        <dbReference type="EMBL" id="PJE95385.1"/>
    </source>
</evidence>
<dbReference type="InterPro" id="IPR041881">
    <property type="entry name" value="PqqD_sf"/>
</dbReference>
<dbReference type="InterPro" id="IPR008792">
    <property type="entry name" value="PQQD"/>
</dbReference>
<dbReference type="NCBIfam" id="TIGR04353">
    <property type="entry name" value="PqqD_rel_X"/>
    <property type="match status" value="1"/>
</dbReference>
<accession>A0A2M8LTV2</accession>
<comment type="caution">
    <text evidence="1">The sequence shown here is derived from an EMBL/GenBank/DDBJ whole genome shotgun (WGS) entry which is preliminary data.</text>
</comment>